<accession>A0A368VT86</accession>
<feature type="domain" description="TipAS antibiotic-recognition" evidence="2">
    <location>
        <begin position="46"/>
        <end position="134"/>
    </location>
</feature>
<dbReference type="OrthoDB" id="9809391at2"/>
<dbReference type="SUPFAM" id="SSF89082">
    <property type="entry name" value="Antibiotic binding domain of TipA-like multidrug resistance regulators"/>
    <property type="match status" value="1"/>
</dbReference>
<organism evidence="3 4">
    <name type="scientific">Halopolyspora algeriensis</name>
    <dbReference type="NCBI Taxonomy" id="1500506"/>
    <lineage>
        <taxon>Bacteria</taxon>
        <taxon>Bacillati</taxon>
        <taxon>Actinomycetota</taxon>
        <taxon>Actinomycetes</taxon>
        <taxon>Actinomycetes incertae sedis</taxon>
        <taxon>Halopolyspora</taxon>
    </lineage>
</organism>
<dbReference type="Proteomes" id="UP000253495">
    <property type="component" value="Unassembled WGS sequence"/>
</dbReference>
<dbReference type="EMBL" id="QPJC01000003">
    <property type="protein sequence ID" value="RCW45200.1"/>
    <property type="molecule type" value="Genomic_DNA"/>
</dbReference>
<proteinExistence type="predicted"/>
<dbReference type="InterPro" id="IPR012925">
    <property type="entry name" value="TipAS_dom"/>
</dbReference>
<dbReference type="RefSeq" id="WP_114452320.1">
    <property type="nucleotide sequence ID" value="NZ_QPJC01000003.1"/>
</dbReference>
<dbReference type="Pfam" id="PF07739">
    <property type="entry name" value="TipAS"/>
    <property type="match status" value="1"/>
</dbReference>
<sequence>MQPVESNADLDRAEAGQDGTALIGDIDPERTDRVETGNLPVQGNPDIEEVGQDWHRISNRITELFTAGVAENDPRTLEAIGEHYRWICHFWTPDHESYIRLARMYVSQPKFRKRIERRKPAGLAVYLRDAMTAYAWAYLQPSHR</sequence>
<reference evidence="3 4" key="1">
    <citation type="submission" date="2018-07" db="EMBL/GenBank/DDBJ databases">
        <title>Genomic Encyclopedia of Type Strains, Phase III (KMG-III): the genomes of soil and plant-associated and newly described type strains.</title>
        <authorList>
            <person name="Whitman W."/>
        </authorList>
    </citation>
    <scope>NUCLEOTIDE SEQUENCE [LARGE SCALE GENOMIC DNA]</scope>
    <source>
        <strain evidence="3 4">CECT 8575</strain>
    </source>
</reference>
<feature type="region of interest" description="Disordered" evidence="1">
    <location>
        <begin position="1"/>
        <end position="47"/>
    </location>
</feature>
<protein>
    <submittedName>
        <fullName evidence="3">TipAS antibiotic-recognition protein</fullName>
    </submittedName>
</protein>
<dbReference type="InterPro" id="IPR036244">
    <property type="entry name" value="TipA-like_antibiotic-bd"/>
</dbReference>
<gene>
    <name evidence="3" type="ORF">DFQ14_103166</name>
</gene>
<evidence type="ECO:0000259" key="2">
    <source>
        <dbReference type="Pfam" id="PF07739"/>
    </source>
</evidence>
<dbReference type="AlphaFoldDB" id="A0A368VT86"/>
<evidence type="ECO:0000313" key="4">
    <source>
        <dbReference type="Proteomes" id="UP000253495"/>
    </source>
</evidence>
<evidence type="ECO:0000313" key="3">
    <source>
        <dbReference type="EMBL" id="RCW45200.1"/>
    </source>
</evidence>
<comment type="caution">
    <text evidence="3">The sequence shown here is derived from an EMBL/GenBank/DDBJ whole genome shotgun (WGS) entry which is preliminary data.</text>
</comment>
<evidence type="ECO:0000256" key="1">
    <source>
        <dbReference type="SAM" id="MobiDB-lite"/>
    </source>
</evidence>
<keyword evidence="4" id="KW-1185">Reference proteome</keyword>
<dbReference type="Gene3D" id="1.10.490.50">
    <property type="entry name" value="Antibiotic binding domain of TipA-like multidrug resistance regulators"/>
    <property type="match status" value="1"/>
</dbReference>
<name>A0A368VT86_9ACTN</name>